<comment type="similarity">
    <text evidence="1">Belongs to the UDP-glycosyltransferase family.</text>
</comment>
<evidence type="ECO:0000256" key="2">
    <source>
        <dbReference type="ARBA" id="ARBA00022676"/>
    </source>
</evidence>
<evidence type="ECO:0000256" key="3">
    <source>
        <dbReference type="ARBA" id="ARBA00022679"/>
    </source>
</evidence>
<dbReference type="FunFam" id="3.40.50.2000:FF:000072">
    <property type="entry name" value="Glycosyl transferase"/>
    <property type="match status" value="1"/>
</dbReference>
<organism evidence="4 5">
    <name type="scientific">Candidatus Roizmanbacteria bacterium RIFCSPLOWO2_01_FULL_35_13</name>
    <dbReference type="NCBI Taxonomy" id="1802055"/>
    <lineage>
        <taxon>Bacteria</taxon>
        <taxon>Candidatus Roizmaniibacteriota</taxon>
    </lineage>
</organism>
<dbReference type="NCBIfam" id="TIGR01426">
    <property type="entry name" value="MGT"/>
    <property type="match status" value="1"/>
</dbReference>
<dbReference type="CDD" id="cd03784">
    <property type="entry name" value="GT1_Gtf-like"/>
    <property type="match status" value="1"/>
</dbReference>
<dbReference type="GO" id="GO:0008194">
    <property type="term" value="F:UDP-glycosyltransferase activity"/>
    <property type="evidence" value="ECO:0007669"/>
    <property type="project" value="InterPro"/>
</dbReference>
<accession>A0A1F7I6M8</accession>
<keyword evidence="3" id="KW-0808">Transferase</keyword>
<name>A0A1F7I6M8_9BACT</name>
<reference evidence="4 5" key="1">
    <citation type="journal article" date="2016" name="Nat. Commun.">
        <title>Thousands of microbial genomes shed light on interconnected biogeochemical processes in an aquifer system.</title>
        <authorList>
            <person name="Anantharaman K."/>
            <person name="Brown C.T."/>
            <person name="Hug L.A."/>
            <person name="Sharon I."/>
            <person name="Castelle C.J."/>
            <person name="Probst A.J."/>
            <person name="Thomas B.C."/>
            <person name="Singh A."/>
            <person name="Wilkins M.J."/>
            <person name="Karaoz U."/>
            <person name="Brodie E.L."/>
            <person name="Williams K.H."/>
            <person name="Hubbard S.S."/>
            <person name="Banfield J.F."/>
        </authorList>
    </citation>
    <scope>NUCLEOTIDE SEQUENCE [LARGE SCALE GENOMIC DNA]</scope>
</reference>
<dbReference type="AlphaFoldDB" id="A0A1F7I6M8"/>
<dbReference type="InterPro" id="IPR002213">
    <property type="entry name" value="UDP_glucos_trans"/>
</dbReference>
<dbReference type="InterPro" id="IPR006326">
    <property type="entry name" value="UDPGT_MGT-like"/>
</dbReference>
<proteinExistence type="inferred from homology"/>
<evidence type="ECO:0000313" key="4">
    <source>
        <dbReference type="EMBL" id="OGK39026.1"/>
    </source>
</evidence>
<dbReference type="Proteomes" id="UP000179270">
    <property type="component" value="Unassembled WGS sequence"/>
</dbReference>
<dbReference type="Pfam" id="PF00201">
    <property type="entry name" value="UDPGT"/>
    <property type="match status" value="1"/>
</dbReference>
<dbReference type="EMBL" id="MGAF01000060">
    <property type="protein sequence ID" value="OGK39026.1"/>
    <property type="molecule type" value="Genomic_DNA"/>
</dbReference>
<protein>
    <recommendedName>
        <fullName evidence="6">UDP-glycosyltransferases domain-containing protein</fullName>
    </recommendedName>
</protein>
<dbReference type="Gene3D" id="3.40.50.2000">
    <property type="entry name" value="Glycogen Phosphorylase B"/>
    <property type="match status" value="2"/>
</dbReference>
<evidence type="ECO:0000313" key="5">
    <source>
        <dbReference type="Proteomes" id="UP000179270"/>
    </source>
</evidence>
<keyword evidence="2" id="KW-0328">Glycosyltransferase</keyword>
<sequence>MKFLFLTNPAYGHLNPVLGIITELVKKKHHVVVYNTEEFAEIIKKTGAECRLPPFSVGEFDTRKMNSALNIAEKILEITEIAVPPLTKIIQEEKFDCLFHDAMGLWGKLAAYRTKTPAVSLISSMAINKNVLLRYTKYLISDYLKEIIQPMRTLKILHSCNKIYKEMDNANDSIIDLFVNKEKLNLVFTSKYFQPISESFDPSFKFVGPIIFDRKEQAIPEKLLQTKKPKIYISLGTAFNDNIDLYKMLIKSISNSSYQIFLSIGNFIKPTDLGKIPDNIYISAYLPQLEILKEADLFISHGGMNSVNESLYFGVPMLLFPIIQEQRINASRVEELGAGIYYKQRIKGEEELITLTNKILSNNYYKKNALKIGQTLVKTGGLQTAVDHILAFVKG</sequence>
<dbReference type="SUPFAM" id="SSF53756">
    <property type="entry name" value="UDP-Glycosyltransferase/glycogen phosphorylase"/>
    <property type="match status" value="1"/>
</dbReference>
<dbReference type="PANTHER" id="PTHR48043:SF145">
    <property type="entry name" value="FI06409P-RELATED"/>
    <property type="match status" value="1"/>
</dbReference>
<dbReference type="GO" id="GO:0016758">
    <property type="term" value="F:hexosyltransferase activity"/>
    <property type="evidence" value="ECO:0007669"/>
    <property type="project" value="InterPro"/>
</dbReference>
<dbReference type="InterPro" id="IPR050271">
    <property type="entry name" value="UDP-glycosyltransferase"/>
</dbReference>
<evidence type="ECO:0008006" key="6">
    <source>
        <dbReference type="Google" id="ProtNLM"/>
    </source>
</evidence>
<dbReference type="STRING" id="1802055.A3A74_04525"/>
<evidence type="ECO:0000256" key="1">
    <source>
        <dbReference type="ARBA" id="ARBA00009995"/>
    </source>
</evidence>
<dbReference type="PANTHER" id="PTHR48043">
    <property type="entry name" value="EG:EG0003.4 PROTEIN-RELATED"/>
    <property type="match status" value="1"/>
</dbReference>
<comment type="caution">
    <text evidence="4">The sequence shown here is derived from an EMBL/GenBank/DDBJ whole genome shotgun (WGS) entry which is preliminary data.</text>
</comment>
<gene>
    <name evidence="4" type="ORF">A3A74_04525</name>
</gene>